<dbReference type="OrthoDB" id="1466811at2"/>
<keyword evidence="2" id="KW-0732">Signal</keyword>
<keyword evidence="4" id="KW-1185">Reference proteome</keyword>
<dbReference type="EMBL" id="VORO01000002">
    <property type="protein sequence ID" value="TXD90758.1"/>
    <property type="molecule type" value="Genomic_DNA"/>
</dbReference>
<dbReference type="Proteomes" id="UP000321578">
    <property type="component" value="Unassembled WGS sequence"/>
</dbReference>
<evidence type="ECO:0008006" key="5">
    <source>
        <dbReference type="Google" id="ProtNLM"/>
    </source>
</evidence>
<evidence type="ECO:0000256" key="1">
    <source>
        <dbReference type="SAM" id="Coils"/>
    </source>
</evidence>
<reference evidence="3 4" key="1">
    <citation type="submission" date="2019-08" db="EMBL/GenBank/DDBJ databases">
        <title>Genomes of Subsaximicrobium wynnwilliamsii strains.</title>
        <authorList>
            <person name="Bowman J.P."/>
        </authorList>
    </citation>
    <scope>NUCLEOTIDE SEQUENCE [LARGE SCALE GENOMIC DNA]</scope>
    <source>
        <strain evidence="3 4">2-80-2</strain>
    </source>
</reference>
<feature type="coiled-coil region" evidence="1">
    <location>
        <begin position="32"/>
        <end position="110"/>
    </location>
</feature>
<dbReference type="RefSeq" id="WP_147084860.1">
    <property type="nucleotide sequence ID" value="NZ_VORM01000001.1"/>
</dbReference>
<organism evidence="3 4">
    <name type="scientific">Subsaximicrobium wynnwilliamsii</name>
    <dbReference type="NCBI Taxonomy" id="291179"/>
    <lineage>
        <taxon>Bacteria</taxon>
        <taxon>Pseudomonadati</taxon>
        <taxon>Bacteroidota</taxon>
        <taxon>Flavobacteriia</taxon>
        <taxon>Flavobacteriales</taxon>
        <taxon>Flavobacteriaceae</taxon>
        <taxon>Subsaximicrobium</taxon>
    </lineage>
</organism>
<evidence type="ECO:0000313" key="3">
    <source>
        <dbReference type="EMBL" id="TXD90758.1"/>
    </source>
</evidence>
<dbReference type="AlphaFoldDB" id="A0A5C6ZM34"/>
<name>A0A5C6ZM34_9FLAO</name>
<feature type="signal peptide" evidence="2">
    <location>
        <begin position="1"/>
        <end position="22"/>
    </location>
</feature>
<keyword evidence="1" id="KW-0175">Coiled coil</keyword>
<evidence type="ECO:0000256" key="2">
    <source>
        <dbReference type="SAM" id="SignalP"/>
    </source>
</evidence>
<comment type="caution">
    <text evidence="3">The sequence shown here is derived from an EMBL/GenBank/DDBJ whole genome shotgun (WGS) entry which is preliminary data.</text>
</comment>
<feature type="chain" id="PRO_5022739235" description="PorT family protein" evidence="2">
    <location>
        <begin position="23"/>
        <end position="362"/>
    </location>
</feature>
<protein>
    <recommendedName>
        <fullName evidence="5">PorT family protein</fullName>
    </recommendedName>
</protein>
<proteinExistence type="predicted"/>
<accession>A0A5C6ZM34</accession>
<evidence type="ECO:0000313" key="4">
    <source>
        <dbReference type="Proteomes" id="UP000321578"/>
    </source>
</evidence>
<sequence>MTTITKYVVLGLLCLISLEISAQEQQADSLKIAQTSNRIKSLVELKERIETEEREFLKSEVEAINARLEDDKITKDEAEALKSEAAQKRAQNIENRLAIIDNKIALLERNPEIDSDEQKNAITITFRGENDEEDISIWSIEKNKSKPKVYDERTYSNLVFAIGVNNAIIDGESLGDTYSFLGSGFVELGVAWNTRVLKNSNAIRFKYGLSFQWNKFSPKDDQYFEQNGNSTTLETFPSELRQSQFRVTNVVVPIFFEFGPSKKIEKEDYFRYTTHKQVKFGVGAYGGFNIGTQQKLKYKEDGDRVKQKIRRNYNTSDFVYGLSAYIGIDEISLYAKYDLNTVFKDQLIDQNNVSLGVRFDFD</sequence>
<gene>
    <name evidence="3" type="ORF">ESY86_02000</name>
</gene>